<organism evidence="1 2">
    <name type="scientific">Pantoea phage vB_PagS_AAS21</name>
    <dbReference type="NCBI Taxonomy" id="2575261"/>
    <lineage>
        <taxon>Viruses</taxon>
        <taxon>Duplodnaviria</taxon>
        <taxon>Heunggongvirae</taxon>
        <taxon>Uroviricota</taxon>
        <taxon>Caudoviricetes</taxon>
        <taxon>Demerecviridae</taxon>
        <taxon>Keyvirus</taxon>
        <taxon>Keyvirus AAS21</taxon>
    </lineage>
</organism>
<evidence type="ECO:0000313" key="2">
    <source>
        <dbReference type="Proteomes" id="UP000308921"/>
    </source>
</evidence>
<gene>
    <name evidence="1" type="ORF">AAS21_gp024</name>
</gene>
<reference evidence="1 2" key="1">
    <citation type="submission" date="2019-04" db="EMBL/GenBank/DDBJ databases">
        <title>Complete genome sequence of Pantoea bacteriophage vB_PagS_AAS21.</title>
        <authorList>
            <person name="Truncaite L."/>
            <person name="Simoliuniene M."/>
            <person name="Zajanckauskaite A."/>
            <person name="Meskys R."/>
            <person name="Simoliunas E."/>
        </authorList>
    </citation>
    <scope>NUCLEOTIDE SEQUENCE [LARGE SCALE GENOMIC DNA]</scope>
</reference>
<protein>
    <submittedName>
        <fullName evidence="1">Putative holliday junction resolvase</fullName>
    </submittedName>
</protein>
<dbReference type="EMBL" id="MK770119">
    <property type="protein sequence ID" value="QCW23762.1"/>
    <property type="molecule type" value="Genomic_DNA"/>
</dbReference>
<keyword evidence="2" id="KW-1185">Reference proteome</keyword>
<dbReference type="Pfam" id="PF24608">
    <property type="entry name" value="PDDEXK_15"/>
    <property type="match status" value="1"/>
</dbReference>
<proteinExistence type="predicted"/>
<dbReference type="InterPro" id="IPR056931">
    <property type="entry name" value="D14-like"/>
</dbReference>
<sequence length="161" mass="18481">MVDSREKGKRAEFAIRDKLRDKTKITWERVPGSGAFGQTHGLKGDVYIPPSQGHMSQYCFEVKHYKDEQFSSNVLNPGESQFEKWWSQTVREGQQMNMKPALVFKKDRGDWLIALDCTDPASSIMMDILDNYIIFGKKGSEVVIGKFDAWLHHIKIGDLIK</sequence>
<accession>A0A4Y5P1D7</accession>
<dbReference type="Proteomes" id="UP000308921">
    <property type="component" value="Segment"/>
</dbReference>
<name>A0A4Y5P1D7_9CAUD</name>
<dbReference type="Gene3D" id="3.40.1350.10">
    <property type="match status" value="1"/>
</dbReference>
<evidence type="ECO:0000313" key="1">
    <source>
        <dbReference type="EMBL" id="QCW23762.1"/>
    </source>
</evidence>
<dbReference type="GO" id="GO:0003676">
    <property type="term" value="F:nucleic acid binding"/>
    <property type="evidence" value="ECO:0007669"/>
    <property type="project" value="InterPro"/>
</dbReference>
<dbReference type="InterPro" id="IPR011856">
    <property type="entry name" value="tRNA_endonuc-like_dom_sf"/>
</dbReference>